<feature type="coiled-coil region" evidence="5">
    <location>
        <begin position="77"/>
        <end position="111"/>
    </location>
</feature>
<evidence type="ECO:0000256" key="3">
    <source>
        <dbReference type="ARBA" id="ARBA00023159"/>
    </source>
</evidence>
<dbReference type="GO" id="GO:0003677">
    <property type="term" value="F:DNA binding"/>
    <property type="evidence" value="ECO:0007669"/>
    <property type="project" value="UniProtKB-KW"/>
</dbReference>
<comment type="caution">
    <text evidence="7">The sequence shown here is derived from an EMBL/GenBank/DDBJ whole genome shotgun (WGS) entry which is preliminary data.</text>
</comment>
<dbReference type="AlphaFoldDB" id="A0A6I4W2Y6"/>
<dbReference type="SUPFAM" id="SSF89082">
    <property type="entry name" value="Antibiotic binding domain of TipA-like multidrug resistance regulators"/>
    <property type="match status" value="1"/>
</dbReference>
<dbReference type="Gene3D" id="1.10.490.50">
    <property type="entry name" value="Antibiotic binding domain of TipA-like multidrug resistance regulators"/>
    <property type="match status" value="1"/>
</dbReference>
<evidence type="ECO:0000259" key="6">
    <source>
        <dbReference type="PROSITE" id="PS50937"/>
    </source>
</evidence>
<dbReference type="PANTHER" id="PTHR30204">
    <property type="entry name" value="REDOX-CYCLING DRUG-SENSING TRANSCRIPTIONAL ACTIVATOR SOXR"/>
    <property type="match status" value="1"/>
</dbReference>
<dbReference type="CDD" id="cd01106">
    <property type="entry name" value="HTH_TipAL-Mta"/>
    <property type="match status" value="1"/>
</dbReference>
<dbReference type="InterPro" id="IPR009061">
    <property type="entry name" value="DNA-bd_dom_put_sf"/>
</dbReference>
<dbReference type="SMART" id="SM00422">
    <property type="entry name" value="HTH_MERR"/>
    <property type="match status" value="1"/>
</dbReference>
<evidence type="ECO:0000256" key="2">
    <source>
        <dbReference type="ARBA" id="ARBA00023125"/>
    </source>
</evidence>
<dbReference type="Pfam" id="PF13411">
    <property type="entry name" value="MerR_1"/>
    <property type="match status" value="1"/>
</dbReference>
<name>A0A6I4W2Y6_9BACL</name>
<dbReference type="InterPro" id="IPR000551">
    <property type="entry name" value="MerR-type_HTH_dom"/>
</dbReference>
<dbReference type="Proteomes" id="UP000430692">
    <property type="component" value="Unassembled WGS sequence"/>
</dbReference>
<dbReference type="Pfam" id="PF07739">
    <property type="entry name" value="TipAS"/>
    <property type="match status" value="1"/>
</dbReference>
<organism evidence="7 8">
    <name type="scientific">Shimazuella alba</name>
    <dbReference type="NCBI Taxonomy" id="2690964"/>
    <lineage>
        <taxon>Bacteria</taxon>
        <taxon>Bacillati</taxon>
        <taxon>Bacillota</taxon>
        <taxon>Bacilli</taxon>
        <taxon>Bacillales</taxon>
        <taxon>Thermoactinomycetaceae</taxon>
        <taxon>Shimazuella</taxon>
    </lineage>
</organism>
<evidence type="ECO:0000256" key="4">
    <source>
        <dbReference type="ARBA" id="ARBA00023163"/>
    </source>
</evidence>
<keyword evidence="3" id="KW-0010">Activator</keyword>
<keyword evidence="2" id="KW-0238">DNA-binding</keyword>
<dbReference type="InterPro" id="IPR012925">
    <property type="entry name" value="TipAS_dom"/>
</dbReference>
<evidence type="ECO:0000313" key="8">
    <source>
        <dbReference type="Proteomes" id="UP000430692"/>
    </source>
</evidence>
<dbReference type="PRINTS" id="PR00040">
    <property type="entry name" value="HTHMERR"/>
</dbReference>
<dbReference type="SUPFAM" id="SSF46955">
    <property type="entry name" value="Putative DNA-binding domain"/>
    <property type="match status" value="1"/>
</dbReference>
<dbReference type="RefSeq" id="WP_160802498.1">
    <property type="nucleotide sequence ID" value="NZ_WUUL01000012.1"/>
</dbReference>
<dbReference type="EMBL" id="WUUL01000012">
    <property type="protein sequence ID" value="MXQ55144.1"/>
    <property type="molecule type" value="Genomic_DNA"/>
</dbReference>
<evidence type="ECO:0000313" key="7">
    <source>
        <dbReference type="EMBL" id="MXQ55144.1"/>
    </source>
</evidence>
<accession>A0A6I4W2Y6</accession>
<dbReference type="PANTHER" id="PTHR30204:SF90">
    <property type="entry name" value="HTH-TYPE TRANSCRIPTIONAL ACTIVATOR MTA"/>
    <property type="match status" value="1"/>
</dbReference>
<dbReference type="InterPro" id="IPR036244">
    <property type="entry name" value="TipA-like_antibiotic-bd"/>
</dbReference>
<protein>
    <submittedName>
        <fullName evidence="7">MerR family transcriptional regulator</fullName>
    </submittedName>
</protein>
<evidence type="ECO:0000256" key="1">
    <source>
        <dbReference type="ARBA" id="ARBA00023015"/>
    </source>
</evidence>
<keyword evidence="8" id="KW-1185">Reference proteome</keyword>
<dbReference type="GO" id="GO:0003700">
    <property type="term" value="F:DNA-binding transcription factor activity"/>
    <property type="evidence" value="ECO:0007669"/>
    <property type="project" value="InterPro"/>
</dbReference>
<keyword evidence="5" id="KW-0175">Coiled coil</keyword>
<feature type="domain" description="HTH merR-type" evidence="6">
    <location>
        <begin position="1"/>
        <end position="71"/>
    </location>
</feature>
<evidence type="ECO:0000256" key="5">
    <source>
        <dbReference type="SAM" id="Coils"/>
    </source>
</evidence>
<keyword evidence="1" id="KW-0805">Transcription regulation</keyword>
<sequence length="252" mass="29453">MEYTVLKLAQLAGVSSRTLRFYDEIGLLKPAKINSSGYRIYEQKEVDCLQQILFYRELGFSLDKIQEAIHAPNFDKIEALKQHHDQLLEKKEQLEALISNVKKTIAAQEGRVKMSDKEKFEGFKQNLIDENEVKYGKEVRGKYGDNAANSSNEKLKNMSQSDYEEVTRLEKEVMDTLLEAYKSGKPISQVAQKAAELHRQWLTFFWNDYSKEAHMGLVQMYVDDERFRDYYDKHQPGLAKFLRDAIREYTNV</sequence>
<dbReference type="Gene3D" id="1.10.1660.10">
    <property type="match status" value="1"/>
</dbReference>
<gene>
    <name evidence="7" type="ORF">GSM42_15765</name>
</gene>
<reference evidence="7 8" key="1">
    <citation type="submission" date="2019-12" db="EMBL/GenBank/DDBJ databases">
        <title>Whole-genome analyses of novel actinobacteria.</title>
        <authorList>
            <person name="Sahin N."/>
            <person name="Saygin H."/>
        </authorList>
    </citation>
    <scope>NUCLEOTIDE SEQUENCE [LARGE SCALE GENOMIC DNA]</scope>
    <source>
        <strain evidence="7 8">KC615</strain>
    </source>
</reference>
<keyword evidence="4" id="KW-0804">Transcription</keyword>
<proteinExistence type="predicted"/>
<dbReference type="PROSITE" id="PS50937">
    <property type="entry name" value="HTH_MERR_2"/>
    <property type="match status" value="1"/>
</dbReference>
<dbReference type="InterPro" id="IPR047057">
    <property type="entry name" value="MerR_fam"/>
</dbReference>